<proteinExistence type="predicted"/>
<keyword evidence="1" id="KW-1133">Transmembrane helix</keyword>
<keyword evidence="3" id="KW-1185">Reference proteome</keyword>
<dbReference type="EMBL" id="KK114769">
    <property type="protein sequence ID" value="KFM63272.1"/>
    <property type="molecule type" value="Genomic_DNA"/>
</dbReference>
<name>A0A087TDT3_STEMI</name>
<organism evidence="2 3">
    <name type="scientific">Stegodyphus mimosarum</name>
    <name type="common">African social velvet spider</name>
    <dbReference type="NCBI Taxonomy" id="407821"/>
    <lineage>
        <taxon>Eukaryota</taxon>
        <taxon>Metazoa</taxon>
        <taxon>Ecdysozoa</taxon>
        <taxon>Arthropoda</taxon>
        <taxon>Chelicerata</taxon>
        <taxon>Arachnida</taxon>
        <taxon>Araneae</taxon>
        <taxon>Araneomorphae</taxon>
        <taxon>Entelegynae</taxon>
        <taxon>Eresoidea</taxon>
        <taxon>Eresidae</taxon>
        <taxon>Stegodyphus</taxon>
    </lineage>
</organism>
<sequence length="162" mass="17843">MESYLVNSVTMLCVLLHSLGCLAIAEIEYDRVTSQPSGDKDLTVTPGSISKRHPYLYYATIIFAALILGTAVLIVFRACIQNCQKSCPHRLCNNSQSQMPRCRSLGNTDSILINGRLIPADRPPDYASICKSAPNMKSSPIECFQSLKIPYDSPPPSYQSII</sequence>
<keyword evidence="1" id="KW-0812">Transmembrane</keyword>
<reference evidence="2 3" key="1">
    <citation type="submission" date="2013-11" db="EMBL/GenBank/DDBJ databases">
        <title>Genome sequencing of Stegodyphus mimosarum.</title>
        <authorList>
            <person name="Bechsgaard J."/>
        </authorList>
    </citation>
    <scope>NUCLEOTIDE SEQUENCE [LARGE SCALE GENOMIC DNA]</scope>
</reference>
<keyword evidence="1" id="KW-0472">Membrane</keyword>
<evidence type="ECO:0000256" key="1">
    <source>
        <dbReference type="SAM" id="Phobius"/>
    </source>
</evidence>
<dbReference type="Proteomes" id="UP000054359">
    <property type="component" value="Unassembled WGS sequence"/>
</dbReference>
<protein>
    <submittedName>
        <fullName evidence="2">Uncharacterized protein</fullName>
    </submittedName>
</protein>
<feature type="non-terminal residue" evidence="2">
    <location>
        <position position="162"/>
    </location>
</feature>
<feature type="transmembrane region" description="Helical" evidence="1">
    <location>
        <begin position="6"/>
        <end position="25"/>
    </location>
</feature>
<evidence type="ECO:0000313" key="3">
    <source>
        <dbReference type="Proteomes" id="UP000054359"/>
    </source>
</evidence>
<gene>
    <name evidence="2" type="ORF">X975_05424</name>
</gene>
<dbReference type="OrthoDB" id="6414774at2759"/>
<evidence type="ECO:0000313" key="2">
    <source>
        <dbReference type="EMBL" id="KFM63272.1"/>
    </source>
</evidence>
<accession>A0A087TDT3</accession>
<feature type="transmembrane region" description="Helical" evidence="1">
    <location>
        <begin position="55"/>
        <end position="76"/>
    </location>
</feature>
<dbReference type="AlphaFoldDB" id="A0A087TDT3"/>